<proteinExistence type="inferred from homology"/>
<dbReference type="GO" id="GO:0001682">
    <property type="term" value="P:tRNA 5'-leader removal"/>
    <property type="evidence" value="ECO:0007669"/>
    <property type="project" value="UniProtKB-UniRule"/>
</dbReference>
<dbReference type="Proteomes" id="UP000185655">
    <property type="component" value="Unassembled WGS sequence"/>
</dbReference>
<evidence type="ECO:0000256" key="8">
    <source>
        <dbReference type="NCBIfam" id="TIGR00188"/>
    </source>
</evidence>
<accession>A0A1K2HAH9</accession>
<sequence>MAIKKALRIKKKNDFDKIFSARKSTANKKFVIYQLPSKTTHFRAAISVSKKLGNAVTRNRVKRLVRHALIPLSDNLSQTDFVIVCRKGVETLTFDEVQKNLTHVLKVAKIYQKSEISSV</sequence>
<evidence type="ECO:0000256" key="6">
    <source>
        <dbReference type="ARBA" id="ARBA00022884"/>
    </source>
</evidence>
<evidence type="ECO:0000256" key="2">
    <source>
        <dbReference type="ARBA" id="ARBA00022694"/>
    </source>
</evidence>
<dbReference type="PANTHER" id="PTHR33992:SF1">
    <property type="entry name" value="RIBONUCLEASE P PROTEIN COMPONENT"/>
    <property type="match status" value="1"/>
</dbReference>
<organism evidence="10 11">
    <name type="scientific">Pseudolactococcus chungangensis CAU 28 = DSM 22330</name>
    <dbReference type="NCBI Taxonomy" id="1122154"/>
    <lineage>
        <taxon>Bacteria</taxon>
        <taxon>Bacillati</taxon>
        <taxon>Bacillota</taxon>
        <taxon>Bacilli</taxon>
        <taxon>Lactobacillales</taxon>
        <taxon>Streptococcaceae</taxon>
        <taxon>Pseudolactococcus</taxon>
    </lineage>
</organism>
<reference evidence="10 11" key="2">
    <citation type="submission" date="2016-11" db="EMBL/GenBank/DDBJ databases">
        <authorList>
            <person name="Jaros S."/>
            <person name="Januszkiewicz K."/>
            <person name="Wedrychowicz H."/>
        </authorList>
    </citation>
    <scope>NUCLEOTIDE SEQUENCE [LARGE SCALE GENOMIC DNA]</scope>
    <source>
        <strain evidence="10 11">DSM 22330</strain>
    </source>
</reference>
<dbReference type="GO" id="GO:0000049">
    <property type="term" value="F:tRNA binding"/>
    <property type="evidence" value="ECO:0007669"/>
    <property type="project" value="UniProtKB-UniRule"/>
</dbReference>
<keyword evidence="2 7" id="KW-0819">tRNA processing</keyword>
<evidence type="ECO:0000256" key="3">
    <source>
        <dbReference type="ARBA" id="ARBA00022722"/>
    </source>
</evidence>
<dbReference type="Gene3D" id="3.30.230.10">
    <property type="match status" value="1"/>
</dbReference>
<protein>
    <recommendedName>
        <fullName evidence="7 8">Ribonuclease P protein component</fullName>
        <shortName evidence="7">RNase P protein</shortName>
        <shortName evidence="7">RNaseP protein</shortName>
        <ecNumber evidence="7 8">3.1.26.5</ecNumber>
    </recommendedName>
    <alternativeName>
        <fullName evidence="7">Protein C5</fullName>
    </alternativeName>
</protein>
<keyword evidence="12" id="KW-1185">Reference proteome</keyword>
<evidence type="ECO:0000256" key="1">
    <source>
        <dbReference type="ARBA" id="ARBA00002663"/>
    </source>
</evidence>
<keyword evidence="3 7" id="KW-0540">Nuclease</keyword>
<keyword evidence="6 7" id="KW-0694">RNA-binding</keyword>
<evidence type="ECO:0000256" key="5">
    <source>
        <dbReference type="ARBA" id="ARBA00022801"/>
    </source>
</evidence>
<dbReference type="AlphaFoldDB" id="A0A1K2HAH9"/>
<dbReference type="RefSeq" id="WP_031366258.1">
    <property type="nucleotide sequence ID" value="NZ_FPKS01000004.1"/>
</dbReference>
<evidence type="ECO:0000256" key="7">
    <source>
        <dbReference type="HAMAP-Rule" id="MF_00227"/>
    </source>
</evidence>
<gene>
    <name evidence="7" type="primary">rnpA</name>
    <name evidence="9" type="ORF">RR45_GL000092</name>
    <name evidence="10" type="ORF">SAMN02746068_00952</name>
</gene>
<dbReference type="EC" id="3.1.26.5" evidence="7 8"/>
<dbReference type="FunFam" id="3.30.230.10:FF:000021">
    <property type="entry name" value="Ribonuclease P protein component"/>
    <property type="match status" value="1"/>
</dbReference>
<dbReference type="InterPro" id="IPR000100">
    <property type="entry name" value="RNase_P"/>
</dbReference>
<comment type="subunit">
    <text evidence="7">Consists of a catalytic RNA component (M1 or rnpB) and a protein subunit.</text>
</comment>
<dbReference type="GO" id="GO:0030677">
    <property type="term" value="C:ribonuclease P complex"/>
    <property type="evidence" value="ECO:0007669"/>
    <property type="project" value="TreeGrafter"/>
</dbReference>
<dbReference type="InterPro" id="IPR020568">
    <property type="entry name" value="Ribosomal_Su5_D2-typ_SF"/>
</dbReference>
<evidence type="ECO:0000313" key="11">
    <source>
        <dbReference type="Proteomes" id="UP000185655"/>
    </source>
</evidence>
<comment type="similarity">
    <text evidence="7">Belongs to the RnpA family.</text>
</comment>
<dbReference type="Pfam" id="PF00825">
    <property type="entry name" value="Ribonuclease_P"/>
    <property type="match status" value="1"/>
</dbReference>
<evidence type="ECO:0000313" key="12">
    <source>
        <dbReference type="Proteomes" id="UP000218979"/>
    </source>
</evidence>
<dbReference type="OrthoDB" id="9810867at2"/>
<dbReference type="GO" id="GO:0042781">
    <property type="term" value="F:3'-tRNA processing endoribonuclease activity"/>
    <property type="evidence" value="ECO:0007669"/>
    <property type="project" value="TreeGrafter"/>
</dbReference>
<dbReference type="NCBIfam" id="TIGR00188">
    <property type="entry name" value="rnpA"/>
    <property type="match status" value="1"/>
</dbReference>
<dbReference type="PANTHER" id="PTHR33992">
    <property type="entry name" value="RIBONUCLEASE P PROTEIN COMPONENT"/>
    <property type="match status" value="1"/>
</dbReference>
<dbReference type="SUPFAM" id="SSF54211">
    <property type="entry name" value="Ribosomal protein S5 domain 2-like"/>
    <property type="match status" value="1"/>
</dbReference>
<keyword evidence="5 7" id="KW-0378">Hydrolase</keyword>
<evidence type="ECO:0000313" key="9">
    <source>
        <dbReference type="EMBL" id="PCS04773.1"/>
    </source>
</evidence>
<dbReference type="EMBL" id="FPKS01000004">
    <property type="protein sequence ID" value="SFZ73814.1"/>
    <property type="molecule type" value="Genomic_DNA"/>
</dbReference>
<dbReference type="PROSITE" id="PS00648">
    <property type="entry name" value="RIBONUCLEASE_P"/>
    <property type="match status" value="1"/>
</dbReference>
<dbReference type="EMBL" id="JXJT01000001">
    <property type="protein sequence ID" value="PCS04773.1"/>
    <property type="molecule type" value="Genomic_DNA"/>
</dbReference>
<dbReference type="InterPro" id="IPR014721">
    <property type="entry name" value="Ribsml_uS5_D2-typ_fold_subgr"/>
</dbReference>
<comment type="catalytic activity">
    <reaction evidence="7">
        <text>Endonucleolytic cleavage of RNA, removing 5'-extranucleotides from tRNA precursor.</text>
        <dbReference type="EC" id="3.1.26.5"/>
    </reaction>
</comment>
<keyword evidence="4 7" id="KW-0255">Endonuclease</keyword>
<reference evidence="9 12" key="1">
    <citation type="submission" date="2014-12" db="EMBL/GenBank/DDBJ databases">
        <title>Draft genome sequences of 10 type strains of Lactococcus.</title>
        <authorList>
            <person name="Sun Z."/>
            <person name="Zhong Z."/>
            <person name="Liu W."/>
            <person name="Zhang W."/>
            <person name="Zhang H."/>
        </authorList>
    </citation>
    <scope>NUCLEOTIDE SEQUENCE [LARGE SCALE GENOMIC DNA]</scope>
    <source>
        <strain evidence="9 12">DSM 22330</strain>
    </source>
</reference>
<comment type="function">
    <text evidence="1 7">RNaseP catalyzes the removal of the 5'-leader sequence from pre-tRNA to produce the mature 5'-terminus. It can also cleave other RNA substrates such as 4.5S RNA. The protein component plays an auxiliary but essential role in vivo by binding to the 5'-leader sequence and broadening the substrate specificity of the ribozyme.</text>
</comment>
<dbReference type="HAMAP" id="MF_00227">
    <property type="entry name" value="RNase_P"/>
    <property type="match status" value="1"/>
</dbReference>
<name>A0A1K2HAH9_9LACT</name>
<dbReference type="InterPro" id="IPR020539">
    <property type="entry name" value="RNase_P_CS"/>
</dbReference>
<dbReference type="Proteomes" id="UP000218979">
    <property type="component" value="Unassembled WGS sequence"/>
</dbReference>
<dbReference type="GO" id="GO:0004526">
    <property type="term" value="F:ribonuclease P activity"/>
    <property type="evidence" value="ECO:0007669"/>
    <property type="project" value="UniProtKB-UniRule"/>
</dbReference>
<evidence type="ECO:0000313" key="10">
    <source>
        <dbReference type="EMBL" id="SFZ73814.1"/>
    </source>
</evidence>
<evidence type="ECO:0000256" key="4">
    <source>
        <dbReference type="ARBA" id="ARBA00022759"/>
    </source>
</evidence>
<dbReference type="STRING" id="1122154.SAMN02746068_00952"/>